<sequence length="41" mass="4733">MLRSPKVRTIHMNQNTNELANPKSANKIGLRVHFYAKVQII</sequence>
<protein>
    <submittedName>
        <fullName evidence="1">Uncharacterized protein</fullName>
    </submittedName>
</protein>
<organism evidence="1">
    <name type="scientific">Rhizophora mucronata</name>
    <name type="common">Asiatic mangrove</name>
    <dbReference type="NCBI Taxonomy" id="61149"/>
    <lineage>
        <taxon>Eukaryota</taxon>
        <taxon>Viridiplantae</taxon>
        <taxon>Streptophyta</taxon>
        <taxon>Embryophyta</taxon>
        <taxon>Tracheophyta</taxon>
        <taxon>Spermatophyta</taxon>
        <taxon>Magnoliopsida</taxon>
        <taxon>eudicotyledons</taxon>
        <taxon>Gunneridae</taxon>
        <taxon>Pentapetalae</taxon>
        <taxon>rosids</taxon>
        <taxon>fabids</taxon>
        <taxon>Malpighiales</taxon>
        <taxon>Rhizophoraceae</taxon>
        <taxon>Rhizophora</taxon>
    </lineage>
</organism>
<dbReference type="AlphaFoldDB" id="A0A2P2IKJ6"/>
<name>A0A2P2IKJ6_RHIMU</name>
<reference evidence="1" key="1">
    <citation type="submission" date="2018-02" db="EMBL/GenBank/DDBJ databases">
        <title>Rhizophora mucronata_Transcriptome.</title>
        <authorList>
            <person name="Meera S.P."/>
            <person name="Sreeshan A."/>
            <person name="Augustine A."/>
        </authorList>
    </citation>
    <scope>NUCLEOTIDE SEQUENCE</scope>
    <source>
        <tissue evidence="1">Leaf</tissue>
    </source>
</reference>
<dbReference type="EMBL" id="GGEC01001277">
    <property type="protein sequence ID" value="MBW81760.1"/>
    <property type="molecule type" value="Transcribed_RNA"/>
</dbReference>
<accession>A0A2P2IKJ6</accession>
<proteinExistence type="predicted"/>
<evidence type="ECO:0000313" key="1">
    <source>
        <dbReference type="EMBL" id="MBW81760.1"/>
    </source>
</evidence>